<dbReference type="PANTHER" id="PTHR30525:SF0">
    <property type="entry name" value="1-DEOXY-D-XYLULOSE 5-PHOSPHATE REDUCTOISOMERASE, CHLOROPLASTIC"/>
    <property type="match status" value="1"/>
</dbReference>
<reference evidence="13 14" key="1">
    <citation type="journal article" date="2014" name="Genome Announc.">
        <title>Draft genome sequences of eight enterohepatic helicobacter species isolated from both laboratory and wild rodents.</title>
        <authorList>
            <person name="Sheh A."/>
            <person name="Shen Z."/>
            <person name="Fox J.G."/>
        </authorList>
    </citation>
    <scope>NUCLEOTIDE SEQUENCE [LARGE SCALE GENOMIC DNA]</scope>
    <source>
        <strain evidence="13 14">MIT 09-6949</strain>
    </source>
</reference>
<evidence type="ECO:0000256" key="2">
    <source>
        <dbReference type="ARBA" id="ARBA00006825"/>
    </source>
</evidence>
<feature type="binding site" evidence="9">
    <location>
        <position position="184"/>
    </location>
    <ligand>
        <name>NADPH</name>
        <dbReference type="ChEBI" id="CHEBI:57783"/>
    </ligand>
</feature>
<feature type="binding site" evidence="9">
    <location>
        <position position="155"/>
    </location>
    <ligand>
        <name>1-deoxy-D-xylulose 5-phosphate</name>
        <dbReference type="ChEBI" id="CHEBI:57792"/>
    </ligand>
</feature>
<feature type="binding site" evidence="9">
    <location>
        <position position="9"/>
    </location>
    <ligand>
        <name>NADPH</name>
        <dbReference type="ChEBI" id="CHEBI:57783"/>
    </ligand>
</feature>
<feature type="binding site" evidence="9">
    <location>
        <position position="134"/>
    </location>
    <ligand>
        <name>1-deoxy-D-xylulose 5-phosphate</name>
        <dbReference type="ChEBI" id="CHEBI:57792"/>
    </ligand>
</feature>
<dbReference type="RefSeq" id="WP_034355075.1">
    <property type="nucleotide sequence ID" value="NZ_JRPR02000002.1"/>
</dbReference>
<evidence type="ECO:0000256" key="3">
    <source>
        <dbReference type="ARBA" id="ARBA00022723"/>
    </source>
</evidence>
<comment type="caution">
    <text evidence="13">The sequence shown here is derived from an EMBL/GenBank/DDBJ whole genome shotgun (WGS) entry which is preliminary data.</text>
</comment>
<keyword evidence="7 9" id="KW-0414">Isoprene biosynthesis</keyword>
<dbReference type="InterPro" id="IPR013644">
    <property type="entry name" value="DXP_reductoisomerase_C"/>
</dbReference>
<dbReference type="HAMAP" id="MF_00183">
    <property type="entry name" value="DXP_reductoisom"/>
    <property type="match status" value="1"/>
</dbReference>
<feature type="binding site" evidence="9">
    <location>
        <position position="31"/>
    </location>
    <ligand>
        <name>NADPH</name>
        <dbReference type="ChEBI" id="CHEBI:57783"/>
    </ligand>
</feature>
<feature type="binding site" evidence="9">
    <location>
        <position position="196"/>
    </location>
    <ligand>
        <name>1-deoxy-D-xylulose 5-phosphate</name>
        <dbReference type="ChEBI" id="CHEBI:57792"/>
    </ligand>
</feature>
<feature type="binding site" evidence="9">
    <location>
        <position position="7"/>
    </location>
    <ligand>
        <name>NADPH</name>
        <dbReference type="ChEBI" id="CHEBI:57783"/>
    </ligand>
</feature>
<dbReference type="SUPFAM" id="SSF51735">
    <property type="entry name" value="NAD(P)-binding Rossmann-fold domains"/>
    <property type="match status" value="1"/>
</dbReference>
<keyword evidence="4 9" id="KW-0521">NADP</keyword>
<dbReference type="Pfam" id="PF02670">
    <property type="entry name" value="DXP_reductoisom"/>
    <property type="match status" value="1"/>
</dbReference>
<evidence type="ECO:0000256" key="5">
    <source>
        <dbReference type="ARBA" id="ARBA00023002"/>
    </source>
</evidence>
<dbReference type="GO" id="GO:0016853">
    <property type="term" value="F:isomerase activity"/>
    <property type="evidence" value="ECO:0007669"/>
    <property type="project" value="UniProtKB-KW"/>
</dbReference>
<feature type="domain" description="1-deoxy-D-xylulose 5-phosphate reductoisomerase N-terminal" evidence="10">
    <location>
        <begin position="1"/>
        <end position="121"/>
    </location>
</feature>
<dbReference type="InterPro" id="IPR036169">
    <property type="entry name" value="DXPR_C_sf"/>
</dbReference>
<feature type="binding site" evidence="9">
    <location>
        <position position="114"/>
    </location>
    <ligand>
        <name>1-deoxy-D-xylulose 5-phosphate</name>
        <dbReference type="ChEBI" id="CHEBI:57792"/>
    </ligand>
</feature>
<comment type="pathway">
    <text evidence="1 9">Isoprenoid biosynthesis; isopentenyl diphosphate biosynthesis via DXP pathway; isopentenyl diphosphate from 1-deoxy-D-xylulose 5-phosphate: step 1/6.</text>
</comment>
<keyword evidence="14" id="KW-1185">Reference proteome</keyword>
<dbReference type="Gene3D" id="3.40.50.720">
    <property type="entry name" value="NAD(P)-binding Rossmann-like Domain"/>
    <property type="match status" value="1"/>
</dbReference>
<dbReference type="Proteomes" id="UP000029733">
    <property type="component" value="Unassembled WGS sequence"/>
</dbReference>
<feature type="binding site" evidence="9">
    <location>
        <position position="135"/>
    </location>
    <ligand>
        <name>1-deoxy-D-xylulose 5-phosphate</name>
        <dbReference type="ChEBI" id="CHEBI:57792"/>
    </ligand>
</feature>
<name>A0A4U8TAJ2_9HELI</name>
<feature type="binding site" evidence="9">
    <location>
        <position position="200"/>
    </location>
    <ligand>
        <name>1-deoxy-D-xylulose 5-phosphate</name>
        <dbReference type="ChEBI" id="CHEBI:57792"/>
    </ligand>
</feature>
<feature type="binding site" evidence="9">
    <location>
        <position position="8"/>
    </location>
    <ligand>
        <name>NADPH</name>
        <dbReference type="ChEBI" id="CHEBI:57783"/>
    </ligand>
</feature>
<evidence type="ECO:0000259" key="12">
    <source>
        <dbReference type="Pfam" id="PF13288"/>
    </source>
</evidence>
<keyword evidence="13" id="KW-0413">Isomerase</keyword>
<keyword evidence="3 9" id="KW-0479">Metal-binding</keyword>
<feature type="binding site" evidence="9">
    <location>
        <position position="32"/>
    </location>
    <ligand>
        <name>NADPH</name>
        <dbReference type="ChEBI" id="CHEBI:57783"/>
    </ligand>
</feature>
<dbReference type="EMBL" id="JRPR02000002">
    <property type="protein sequence ID" value="TLD96900.1"/>
    <property type="molecule type" value="Genomic_DNA"/>
</dbReference>
<feature type="domain" description="DXP reductoisomerase C-terminal" evidence="12">
    <location>
        <begin position="239"/>
        <end position="356"/>
    </location>
</feature>
<feature type="binding site" evidence="9">
    <location>
        <position position="200"/>
    </location>
    <ligand>
        <name>Mn(2+)</name>
        <dbReference type="ChEBI" id="CHEBI:29035"/>
    </ligand>
</feature>
<dbReference type="STRING" id="1677920.LS71_05955"/>
<evidence type="ECO:0000256" key="8">
    <source>
        <dbReference type="ARBA" id="ARBA00048543"/>
    </source>
</evidence>
<evidence type="ECO:0000256" key="4">
    <source>
        <dbReference type="ARBA" id="ARBA00022857"/>
    </source>
</evidence>
<evidence type="ECO:0000256" key="9">
    <source>
        <dbReference type="HAMAP-Rule" id="MF_00183"/>
    </source>
</evidence>
<dbReference type="PIRSF" id="PIRSF006205">
    <property type="entry name" value="Dxp_reductismrs"/>
    <property type="match status" value="1"/>
</dbReference>
<evidence type="ECO:0000256" key="7">
    <source>
        <dbReference type="ARBA" id="ARBA00023229"/>
    </source>
</evidence>
<dbReference type="GO" id="GO:0030145">
    <property type="term" value="F:manganese ion binding"/>
    <property type="evidence" value="ECO:0007669"/>
    <property type="project" value="TreeGrafter"/>
</dbReference>
<dbReference type="Gene3D" id="1.10.1740.10">
    <property type="match status" value="1"/>
</dbReference>
<feature type="binding site" evidence="9">
    <location>
        <position position="197"/>
    </location>
    <ligand>
        <name>1-deoxy-D-xylulose 5-phosphate</name>
        <dbReference type="ChEBI" id="CHEBI:57792"/>
    </ligand>
</feature>
<dbReference type="OrthoDB" id="9806546at2"/>
<evidence type="ECO:0000259" key="11">
    <source>
        <dbReference type="Pfam" id="PF08436"/>
    </source>
</evidence>
<dbReference type="NCBIfam" id="TIGR00243">
    <property type="entry name" value="Dxr"/>
    <property type="match status" value="1"/>
</dbReference>
<dbReference type="EC" id="1.1.1.267" evidence="9"/>
<dbReference type="SUPFAM" id="SSF55347">
    <property type="entry name" value="Glyceraldehyde-3-phosphate dehydrogenase-like, C-terminal domain"/>
    <property type="match status" value="1"/>
</dbReference>
<dbReference type="InterPro" id="IPR013512">
    <property type="entry name" value="DXP_reductoisomerase_N"/>
</dbReference>
<dbReference type="SUPFAM" id="SSF69055">
    <property type="entry name" value="1-deoxy-D-xylulose-5-phosphate reductoisomerase, C-terminal domain"/>
    <property type="match status" value="1"/>
</dbReference>
<dbReference type="GO" id="GO:0070402">
    <property type="term" value="F:NADPH binding"/>
    <property type="evidence" value="ECO:0007669"/>
    <property type="project" value="InterPro"/>
</dbReference>
<feature type="binding site" evidence="9">
    <location>
        <position position="115"/>
    </location>
    <ligand>
        <name>NADPH</name>
        <dbReference type="ChEBI" id="CHEBI:57783"/>
    </ligand>
</feature>
<protein>
    <recommendedName>
        <fullName evidence="9">1-deoxy-D-xylulose 5-phosphate reductoisomerase</fullName>
        <shortName evidence="9">DXP reductoisomerase</shortName>
        <ecNumber evidence="9">1.1.1.267</ecNumber>
    </recommendedName>
    <alternativeName>
        <fullName evidence="9">1-deoxyxylulose-5-phosphate reductoisomerase</fullName>
    </alternativeName>
    <alternativeName>
        <fullName evidence="9">2-C-methyl-D-erythritol 4-phosphate synthase</fullName>
    </alternativeName>
</protein>
<dbReference type="Pfam" id="PF13288">
    <property type="entry name" value="DXPR_C"/>
    <property type="match status" value="1"/>
</dbReference>
<feature type="binding site" evidence="9">
    <location>
        <position position="133"/>
    </location>
    <ligand>
        <name>Mn(2+)</name>
        <dbReference type="ChEBI" id="CHEBI:29035"/>
    </ligand>
</feature>
<feature type="binding site" evidence="9">
    <location>
        <position position="113"/>
    </location>
    <ligand>
        <name>NADPH</name>
        <dbReference type="ChEBI" id="CHEBI:57783"/>
    </ligand>
</feature>
<dbReference type="InterPro" id="IPR036291">
    <property type="entry name" value="NAD(P)-bd_dom_sf"/>
</dbReference>
<sequence>MILLGSTGSIGTNALAIAQQFGIDIESVCAGKNIALLNEQIKVFKPKNVCIAHKEDSHKLISGDYRLFYGERGILDMIESSHSHLVVNALVGFMGLAPSFKALKCAKRLALANKESLVNAGWLLSQADIIPIDSEHFGLWYLKSRPFKKLYITASGGAFRDMPLKLMAKATPQDALKHPNWQMGQKITIDSATMVNKLFEILEARWLFDSKDIDAFIESSSQMHALIEFFDGSITAHISTPDMKLPIAYALDASKASMQSYIKPFDISALSVCLKPISSERYPLWILKNELLACPQKGIVLNASNEVAVEAFLAHKIPFMDISALVLDMIEHFAHIKLAHLNDIESIQDCDAQVRALSKQWIERRANARL</sequence>
<keyword evidence="5 9" id="KW-0560">Oxidoreductase</keyword>
<feature type="domain" description="1-deoxy-D-xylulose 5-phosphate reductoisomerase C-terminal" evidence="11">
    <location>
        <begin position="129"/>
        <end position="208"/>
    </location>
</feature>
<evidence type="ECO:0000256" key="6">
    <source>
        <dbReference type="ARBA" id="ARBA00023211"/>
    </source>
</evidence>
<dbReference type="GO" id="GO:0051484">
    <property type="term" value="P:isopentenyl diphosphate biosynthetic process, methylerythritol 4-phosphate pathway involved in terpenoid biosynthetic process"/>
    <property type="evidence" value="ECO:0007669"/>
    <property type="project" value="TreeGrafter"/>
</dbReference>
<keyword evidence="9" id="KW-0460">Magnesium</keyword>
<feature type="binding site" evidence="9">
    <location>
        <position position="10"/>
    </location>
    <ligand>
        <name>NADPH</name>
        <dbReference type="ChEBI" id="CHEBI:57783"/>
    </ligand>
</feature>
<evidence type="ECO:0000313" key="13">
    <source>
        <dbReference type="EMBL" id="TLD96900.1"/>
    </source>
</evidence>
<evidence type="ECO:0000256" key="1">
    <source>
        <dbReference type="ARBA" id="ARBA00005094"/>
    </source>
</evidence>
<feature type="binding site" evidence="9">
    <location>
        <position position="191"/>
    </location>
    <ligand>
        <name>1-deoxy-D-xylulose 5-phosphate</name>
        <dbReference type="ChEBI" id="CHEBI:57792"/>
    </ligand>
</feature>
<dbReference type="AlphaFoldDB" id="A0A4U8TAJ2"/>
<accession>A0A4U8TAJ2</accession>
<gene>
    <name evidence="9" type="primary">dxr</name>
    <name evidence="13" type="ORF">LS71_004730</name>
</gene>
<dbReference type="GO" id="GO:0030604">
    <property type="term" value="F:1-deoxy-D-xylulose-5-phosphate reductoisomerase activity"/>
    <property type="evidence" value="ECO:0007669"/>
    <property type="project" value="UniProtKB-UniRule"/>
</dbReference>
<dbReference type="InterPro" id="IPR003821">
    <property type="entry name" value="DXP_reductoisomerase"/>
</dbReference>
<comment type="function">
    <text evidence="9">Catalyzes the NADPH-dependent rearrangement and reduction of 1-deoxy-D-xylulose-5-phosphate (DXP) to 2-C-methyl-D-erythritol 4-phosphate (MEP).</text>
</comment>
<dbReference type="UniPathway" id="UPA00056">
    <property type="reaction ID" value="UER00092"/>
</dbReference>
<organism evidence="13 14">
    <name type="scientific">Helicobacter jaachi</name>
    <dbReference type="NCBI Taxonomy" id="1677920"/>
    <lineage>
        <taxon>Bacteria</taxon>
        <taxon>Pseudomonadati</taxon>
        <taxon>Campylobacterota</taxon>
        <taxon>Epsilonproteobacteria</taxon>
        <taxon>Campylobacterales</taxon>
        <taxon>Helicobacteraceae</taxon>
        <taxon>Helicobacter</taxon>
    </lineage>
</organism>
<dbReference type="Pfam" id="PF08436">
    <property type="entry name" value="DXP_redisom_C"/>
    <property type="match status" value="1"/>
</dbReference>
<feature type="binding site" evidence="9">
    <location>
        <position position="33"/>
    </location>
    <ligand>
        <name>NADPH</name>
        <dbReference type="ChEBI" id="CHEBI:57783"/>
    </ligand>
</feature>
<keyword evidence="6 9" id="KW-0464">Manganese</keyword>
<dbReference type="PANTHER" id="PTHR30525">
    <property type="entry name" value="1-DEOXY-D-XYLULOSE 5-PHOSPHATE REDUCTOISOMERASE"/>
    <property type="match status" value="1"/>
</dbReference>
<feature type="binding site" evidence="9">
    <location>
        <position position="135"/>
    </location>
    <ligand>
        <name>Mn(2+)</name>
        <dbReference type="ChEBI" id="CHEBI:29035"/>
    </ligand>
</feature>
<comment type="catalytic activity">
    <reaction evidence="8">
        <text>2-C-methyl-D-erythritol 4-phosphate + NADP(+) = 1-deoxy-D-xylulose 5-phosphate + NADPH + H(+)</text>
        <dbReference type="Rhea" id="RHEA:13717"/>
        <dbReference type="ChEBI" id="CHEBI:15378"/>
        <dbReference type="ChEBI" id="CHEBI:57783"/>
        <dbReference type="ChEBI" id="CHEBI:57792"/>
        <dbReference type="ChEBI" id="CHEBI:58262"/>
        <dbReference type="ChEBI" id="CHEBI:58349"/>
        <dbReference type="EC" id="1.1.1.267"/>
    </reaction>
    <physiologicalReaction direction="right-to-left" evidence="8">
        <dbReference type="Rhea" id="RHEA:13719"/>
    </physiologicalReaction>
</comment>
<comment type="cofactor">
    <cofactor evidence="9">
        <name>Mg(2+)</name>
        <dbReference type="ChEBI" id="CHEBI:18420"/>
    </cofactor>
    <cofactor evidence="9">
        <name>Mn(2+)</name>
        <dbReference type="ChEBI" id="CHEBI:29035"/>
    </cofactor>
</comment>
<feature type="binding site" evidence="9">
    <location>
        <position position="178"/>
    </location>
    <ligand>
        <name>1-deoxy-D-xylulose 5-phosphate</name>
        <dbReference type="ChEBI" id="CHEBI:57792"/>
    </ligand>
</feature>
<comment type="similarity">
    <text evidence="2 9">Belongs to the DXR family.</text>
</comment>
<evidence type="ECO:0000259" key="10">
    <source>
        <dbReference type="Pfam" id="PF02670"/>
    </source>
</evidence>
<evidence type="ECO:0000313" key="14">
    <source>
        <dbReference type="Proteomes" id="UP000029733"/>
    </source>
</evidence>
<proteinExistence type="inferred from homology"/>
<dbReference type="InterPro" id="IPR026877">
    <property type="entry name" value="DXPR_C"/>
</dbReference>